<evidence type="ECO:0000259" key="2">
    <source>
        <dbReference type="PROSITE" id="PS51372"/>
    </source>
</evidence>
<dbReference type="GO" id="GO:0003723">
    <property type="term" value="F:RNA binding"/>
    <property type="evidence" value="ECO:0007669"/>
    <property type="project" value="InterPro"/>
</dbReference>
<evidence type="ECO:0000313" key="3">
    <source>
        <dbReference type="EMBL" id="TCW01690.1"/>
    </source>
</evidence>
<gene>
    <name evidence="3" type="ORF">EDD60_103146</name>
</gene>
<dbReference type="Gene3D" id="1.10.1790.10">
    <property type="entry name" value="PRD domain"/>
    <property type="match status" value="2"/>
</dbReference>
<dbReference type="InterPro" id="IPR036634">
    <property type="entry name" value="PRD_sf"/>
</dbReference>
<evidence type="ECO:0000313" key="4">
    <source>
        <dbReference type="Proteomes" id="UP000295515"/>
    </source>
</evidence>
<organism evidence="3 4">
    <name type="scientific">Longibaculum muris</name>
    <dbReference type="NCBI Taxonomy" id="1796628"/>
    <lineage>
        <taxon>Bacteria</taxon>
        <taxon>Bacillati</taxon>
        <taxon>Bacillota</taxon>
        <taxon>Erysipelotrichia</taxon>
        <taxon>Erysipelotrichales</taxon>
        <taxon>Coprobacillaceae</taxon>
        <taxon>Longibaculum</taxon>
    </lineage>
</organism>
<dbReference type="AlphaFoldDB" id="A0A4R3Z5F4"/>
<dbReference type="Pfam" id="PF00874">
    <property type="entry name" value="PRD"/>
    <property type="match status" value="2"/>
</dbReference>
<dbReference type="SUPFAM" id="SSF63520">
    <property type="entry name" value="PTS-regulatory domain, PRD"/>
    <property type="match status" value="2"/>
</dbReference>
<dbReference type="PROSITE" id="PS51372">
    <property type="entry name" value="PRD_2"/>
    <property type="match status" value="2"/>
</dbReference>
<dbReference type="InterPro" id="IPR050661">
    <property type="entry name" value="BglG_antiterminators"/>
</dbReference>
<dbReference type="GO" id="GO:0006355">
    <property type="term" value="P:regulation of DNA-templated transcription"/>
    <property type="evidence" value="ECO:0007669"/>
    <property type="project" value="InterPro"/>
</dbReference>
<evidence type="ECO:0000256" key="1">
    <source>
        <dbReference type="ARBA" id="ARBA00022737"/>
    </source>
</evidence>
<dbReference type="Proteomes" id="UP000295515">
    <property type="component" value="Unassembled WGS sequence"/>
</dbReference>
<dbReference type="PANTHER" id="PTHR30185">
    <property type="entry name" value="CRYPTIC BETA-GLUCOSIDE BGL OPERON ANTITERMINATOR"/>
    <property type="match status" value="1"/>
</dbReference>
<name>A0A4R3Z5F4_9FIRM</name>
<dbReference type="Pfam" id="PF03123">
    <property type="entry name" value="CAT_RBD"/>
    <property type="match status" value="1"/>
</dbReference>
<dbReference type="InterPro" id="IPR036650">
    <property type="entry name" value="CAT_RNA-bd_dom_sf"/>
</dbReference>
<dbReference type="PANTHER" id="PTHR30185:SF16">
    <property type="entry name" value="PROTEIN GLCT"/>
    <property type="match status" value="1"/>
</dbReference>
<protein>
    <submittedName>
        <fullName evidence="3">BglG family transcriptional antiterminator</fullName>
    </submittedName>
</protein>
<dbReference type="SMART" id="SM01061">
    <property type="entry name" value="CAT_RBD"/>
    <property type="match status" value="1"/>
</dbReference>
<keyword evidence="1" id="KW-0677">Repeat</keyword>
<proteinExistence type="predicted"/>
<feature type="domain" description="PRD" evidence="2">
    <location>
        <begin position="174"/>
        <end position="280"/>
    </location>
</feature>
<dbReference type="InterPro" id="IPR011608">
    <property type="entry name" value="PRD"/>
</dbReference>
<dbReference type="SUPFAM" id="SSF50151">
    <property type="entry name" value="SacY-like RNA-binding domain"/>
    <property type="match status" value="1"/>
</dbReference>
<feature type="domain" description="PRD" evidence="2">
    <location>
        <begin position="69"/>
        <end position="173"/>
    </location>
</feature>
<dbReference type="InterPro" id="IPR004341">
    <property type="entry name" value="CAT_RNA-bd_dom"/>
</dbReference>
<dbReference type="Gene3D" id="2.30.24.10">
    <property type="entry name" value="CAT RNA-binding domain"/>
    <property type="match status" value="1"/>
</dbReference>
<reference evidence="3 4" key="1">
    <citation type="submission" date="2019-03" db="EMBL/GenBank/DDBJ databases">
        <title>Genomic Encyclopedia of Type Strains, Phase IV (KMG-IV): sequencing the most valuable type-strain genomes for metagenomic binning, comparative biology and taxonomic classification.</title>
        <authorList>
            <person name="Goeker M."/>
        </authorList>
    </citation>
    <scope>NUCLEOTIDE SEQUENCE [LARGE SCALE GENOMIC DNA]</scope>
    <source>
        <strain evidence="3 4">DSM 29487</strain>
    </source>
</reference>
<accession>A0A4R3Z5F4</accession>
<keyword evidence="4" id="KW-1185">Reference proteome</keyword>
<comment type="caution">
    <text evidence="3">The sequence shown here is derived from an EMBL/GenBank/DDBJ whole genome shotgun (WGS) entry which is preliminary data.</text>
</comment>
<sequence>MKLKYQIIKVLNNNSILAKQGNDEVILLAKGIGFQKKVNDIFEAPANTKTFLMVKQDVDKKKTQDILKNVNPIYIEISSEIIRYATEKFDKVDTKILLPLADHIDFAIQRLNEGMTITNPFTKDIQLLFPDEYEVAKKGKELIQKMTGQTINDDEIGYITLHVHSAISKEHVYESMEATQVIHESIDQLKKDLKIEIDSNSISYIRLMNHIKFLFLRLQTHEQLQMNISDFTKERFPFAYQQAENICLKLSKVLHQDIPHSEIGYLALHLERILSISLQNEN</sequence>
<dbReference type="EMBL" id="SMCQ01000003">
    <property type="protein sequence ID" value="TCW01690.1"/>
    <property type="molecule type" value="Genomic_DNA"/>
</dbReference>